<name>A0A9X0DA29_9CNID</name>
<evidence type="ECO:0000256" key="9">
    <source>
        <dbReference type="ARBA" id="ARBA00022723"/>
    </source>
</evidence>
<dbReference type="EC" id="2.3.2.27" evidence="5"/>
<evidence type="ECO:0000256" key="14">
    <source>
        <dbReference type="ARBA" id="ARBA00022833"/>
    </source>
</evidence>
<keyword evidence="10" id="KW-0677">Repeat</keyword>
<keyword evidence="6" id="KW-0963">Cytoplasm</keyword>
<evidence type="ECO:0000256" key="6">
    <source>
        <dbReference type="ARBA" id="ARBA00022490"/>
    </source>
</evidence>
<comment type="catalytic activity">
    <reaction evidence="1">
        <text>S-ubiquitinyl-[E2 ubiquitin-conjugating enzyme]-L-cysteine + [acceptor protein]-L-lysine = [E2 ubiquitin-conjugating enzyme]-L-cysteine + N(6)-ubiquitinyl-[acceptor protein]-L-lysine.</text>
        <dbReference type="EC" id="2.3.2.27"/>
    </reaction>
</comment>
<dbReference type="InterPro" id="IPR001680">
    <property type="entry name" value="WD40_rpt"/>
</dbReference>
<dbReference type="SMART" id="SM00320">
    <property type="entry name" value="WD40"/>
    <property type="match status" value="2"/>
</dbReference>
<dbReference type="InterPro" id="IPR015943">
    <property type="entry name" value="WD40/YVTN_repeat-like_dom_sf"/>
</dbReference>
<dbReference type="SUPFAM" id="SSF50978">
    <property type="entry name" value="WD40 repeat-like"/>
    <property type="match status" value="1"/>
</dbReference>
<dbReference type="PANTHER" id="PTHR16047:SF7">
    <property type="entry name" value="E3 UBIQUITIN-PROTEIN LIGASE RFWD3"/>
    <property type="match status" value="1"/>
</dbReference>
<evidence type="ECO:0000256" key="11">
    <source>
        <dbReference type="ARBA" id="ARBA00022763"/>
    </source>
</evidence>
<evidence type="ECO:0000256" key="5">
    <source>
        <dbReference type="ARBA" id="ARBA00012483"/>
    </source>
</evidence>
<comment type="pathway">
    <text evidence="4">Protein modification; protein ubiquitination.</text>
</comment>
<dbReference type="InterPro" id="IPR056527">
    <property type="entry name" value="WD40_RFWD3"/>
</dbReference>
<dbReference type="Gene3D" id="2.130.10.10">
    <property type="entry name" value="YVTN repeat-like/Quinoprotein amine dehydrogenase"/>
    <property type="match status" value="1"/>
</dbReference>
<dbReference type="Pfam" id="PF23419">
    <property type="entry name" value="WD40_RFWD3"/>
    <property type="match status" value="1"/>
</dbReference>
<keyword evidence="18" id="KW-0175">Coiled coil</keyword>
<keyword evidence="13" id="KW-0833">Ubl conjugation pathway</keyword>
<feature type="region of interest" description="Disordered" evidence="19">
    <location>
        <begin position="101"/>
        <end position="136"/>
    </location>
</feature>
<comment type="caution">
    <text evidence="21">The sequence shown here is derived from an EMBL/GenBank/DDBJ whole genome shotgun (WGS) entry which is preliminary data.</text>
</comment>
<evidence type="ECO:0000256" key="2">
    <source>
        <dbReference type="ARBA" id="ARBA00004322"/>
    </source>
</evidence>
<dbReference type="GO" id="GO:0036297">
    <property type="term" value="P:interstrand cross-link repair"/>
    <property type="evidence" value="ECO:0007669"/>
    <property type="project" value="InterPro"/>
</dbReference>
<comment type="subcellular location">
    <subcellularLocation>
        <location evidence="3">Cytoplasm</location>
    </subcellularLocation>
    <subcellularLocation>
        <location evidence="2">Nucleus</location>
        <location evidence="2">PML body</location>
    </subcellularLocation>
</comment>
<evidence type="ECO:0000256" key="1">
    <source>
        <dbReference type="ARBA" id="ARBA00000900"/>
    </source>
</evidence>
<dbReference type="Proteomes" id="UP001163046">
    <property type="component" value="Unassembled WGS sequence"/>
</dbReference>
<dbReference type="InterPro" id="IPR027370">
    <property type="entry name" value="Znf-RING_euk"/>
</dbReference>
<evidence type="ECO:0000256" key="17">
    <source>
        <dbReference type="PROSITE-ProRule" id="PRU00175"/>
    </source>
</evidence>
<dbReference type="InterPro" id="IPR037381">
    <property type="entry name" value="RFWD3"/>
</dbReference>
<keyword evidence="22" id="KW-1185">Reference proteome</keyword>
<feature type="coiled-coil region" evidence="18">
    <location>
        <begin position="210"/>
        <end position="246"/>
    </location>
</feature>
<dbReference type="GO" id="GO:0016605">
    <property type="term" value="C:PML body"/>
    <property type="evidence" value="ECO:0007669"/>
    <property type="project" value="UniProtKB-SubCell"/>
</dbReference>
<evidence type="ECO:0000313" key="22">
    <source>
        <dbReference type="Proteomes" id="UP001163046"/>
    </source>
</evidence>
<dbReference type="GO" id="GO:0061630">
    <property type="term" value="F:ubiquitin protein ligase activity"/>
    <property type="evidence" value="ECO:0007669"/>
    <property type="project" value="UniProtKB-EC"/>
</dbReference>
<evidence type="ECO:0000256" key="18">
    <source>
        <dbReference type="SAM" id="Coils"/>
    </source>
</evidence>
<dbReference type="Pfam" id="PF13445">
    <property type="entry name" value="zf-RING_UBOX"/>
    <property type="match status" value="1"/>
</dbReference>
<evidence type="ECO:0000256" key="19">
    <source>
        <dbReference type="SAM" id="MobiDB-lite"/>
    </source>
</evidence>
<feature type="compositionally biased region" description="Low complexity" evidence="19">
    <location>
        <begin position="111"/>
        <end position="129"/>
    </location>
</feature>
<proteinExistence type="predicted"/>
<sequence length="659" mass="71753">MASIHDQNNVEIEIQEIVIDNGVEPDDNVVDLTGATDYEEQDMEIDNGGSAGPRAGDGAEIEVIEPLNDENNVPDDTEMQSSMQNATPVAARSVQVLGESAAVNSPDEFQNKISKPSSKNSSKVKSPIKSPEKDDDSQCCPICFEPWSNSGAHRLSSLRCGHLFGRSCIERWLKGKGGSDKCPQCNAPAKKKDIRNIYTKAIKSIDTTERDRALADLEKETEARQKAEEREARALLQYQLAKAECEKIVSQLKTQEQLVFSLRTERSSLCCRCNTESEGSSTGIRTYGQSTSSQSSAPRKSYVLQTSFQVAQSGARVVTFDQHHAVLVVSKPSPNQLFPGFGVVKVSSLDSKHCEYVRIHQKPVRDVAFNCRGDGLLLTASMDKTVRVTSMLSNTVVQSYSTPAPAWSCAWNDHDTNYIYCGLQNGTCLIFDVRNTDTYLKSIQSATGGSCPVISVAHVSPNPHGALRPGGIIVCKLEGASFWEKTPGADYLPYNLTLPEGSCTSLSFEASTRHCMFSLRPSKKFPQTRHLVCQLQGNGVGVSTARAQAERAADAQANDQASLCTCQAINQCVGGPTQKLLSKSRLFTSPDDHNTLMVAAGDESSSSTLIWNGSNGSQLQKLPNQGKEILDVLPFAANGNDFMATIDEQKLTVYKWLNV</sequence>
<accession>A0A9X0DA29</accession>
<dbReference type="Gene3D" id="3.30.40.10">
    <property type="entry name" value="Zinc/RING finger domain, C3HC4 (zinc finger)"/>
    <property type="match status" value="1"/>
</dbReference>
<evidence type="ECO:0000256" key="8">
    <source>
        <dbReference type="ARBA" id="ARBA00022679"/>
    </source>
</evidence>
<dbReference type="EMBL" id="MU825402">
    <property type="protein sequence ID" value="KAJ7392096.1"/>
    <property type="molecule type" value="Genomic_DNA"/>
</dbReference>
<dbReference type="GO" id="GO:0016567">
    <property type="term" value="P:protein ubiquitination"/>
    <property type="evidence" value="ECO:0007669"/>
    <property type="project" value="InterPro"/>
</dbReference>
<organism evidence="21 22">
    <name type="scientific">Desmophyllum pertusum</name>
    <dbReference type="NCBI Taxonomy" id="174260"/>
    <lineage>
        <taxon>Eukaryota</taxon>
        <taxon>Metazoa</taxon>
        <taxon>Cnidaria</taxon>
        <taxon>Anthozoa</taxon>
        <taxon>Hexacorallia</taxon>
        <taxon>Scleractinia</taxon>
        <taxon>Caryophylliina</taxon>
        <taxon>Caryophylliidae</taxon>
        <taxon>Desmophyllum</taxon>
    </lineage>
</organism>
<evidence type="ECO:0000256" key="4">
    <source>
        <dbReference type="ARBA" id="ARBA00004906"/>
    </source>
</evidence>
<evidence type="ECO:0000256" key="3">
    <source>
        <dbReference type="ARBA" id="ARBA00004496"/>
    </source>
</evidence>
<evidence type="ECO:0000256" key="7">
    <source>
        <dbReference type="ARBA" id="ARBA00022574"/>
    </source>
</evidence>
<keyword evidence="14" id="KW-0862">Zinc</keyword>
<feature type="region of interest" description="Disordered" evidence="19">
    <location>
        <begin position="37"/>
        <end position="59"/>
    </location>
</feature>
<keyword evidence="9" id="KW-0479">Metal-binding</keyword>
<evidence type="ECO:0000256" key="16">
    <source>
        <dbReference type="ARBA" id="ARBA00023242"/>
    </source>
</evidence>
<dbReference type="CDD" id="cd16450">
    <property type="entry name" value="mRING-C3HGC3_RFWD3"/>
    <property type="match status" value="1"/>
</dbReference>
<keyword evidence="21" id="KW-0012">Acyltransferase</keyword>
<dbReference type="GO" id="GO:0005737">
    <property type="term" value="C:cytoplasm"/>
    <property type="evidence" value="ECO:0007669"/>
    <property type="project" value="UniProtKB-SubCell"/>
</dbReference>
<keyword evidence="11" id="KW-0227">DNA damage</keyword>
<keyword evidence="7" id="KW-0853">WD repeat</keyword>
<evidence type="ECO:0000256" key="12">
    <source>
        <dbReference type="ARBA" id="ARBA00022771"/>
    </source>
</evidence>
<evidence type="ECO:0000256" key="13">
    <source>
        <dbReference type="ARBA" id="ARBA00022786"/>
    </source>
</evidence>
<evidence type="ECO:0000256" key="10">
    <source>
        <dbReference type="ARBA" id="ARBA00022737"/>
    </source>
</evidence>
<dbReference type="AlphaFoldDB" id="A0A9X0DA29"/>
<protein>
    <recommendedName>
        <fullName evidence="5">RING-type E3 ubiquitin transferase</fullName>
        <ecNumber evidence="5">2.3.2.27</ecNumber>
    </recommendedName>
</protein>
<evidence type="ECO:0000259" key="20">
    <source>
        <dbReference type="PROSITE" id="PS50089"/>
    </source>
</evidence>
<keyword evidence="16" id="KW-0539">Nucleus</keyword>
<dbReference type="PROSITE" id="PS50089">
    <property type="entry name" value="ZF_RING_2"/>
    <property type="match status" value="1"/>
</dbReference>
<dbReference type="InterPro" id="IPR013083">
    <property type="entry name" value="Znf_RING/FYVE/PHD"/>
</dbReference>
<gene>
    <name evidence="21" type="primary">RFWD3</name>
    <name evidence="21" type="ORF">OS493_013463</name>
</gene>
<keyword evidence="8 21" id="KW-0808">Transferase</keyword>
<dbReference type="GO" id="GO:0008270">
    <property type="term" value="F:zinc ion binding"/>
    <property type="evidence" value="ECO:0007669"/>
    <property type="project" value="UniProtKB-KW"/>
</dbReference>
<dbReference type="SUPFAM" id="SSF57850">
    <property type="entry name" value="RING/U-box"/>
    <property type="match status" value="1"/>
</dbReference>
<evidence type="ECO:0000256" key="15">
    <source>
        <dbReference type="ARBA" id="ARBA00023204"/>
    </source>
</evidence>
<dbReference type="InterPro" id="IPR001841">
    <property type="entry name" value="Znf_RING"/>
</dbReference>
<dbReference type="OrthoDB" id="5600418at2759"/>
<dbReference type="PANTHER" id="PTHR16047">
    <property type="entry name" value="RFWD3 PROTEIN"/>
    <property type="match status" value="1"/>
</dbReference>
<keyword evidence="12 17" id="KW-0863">Zinc-finger</keyword>
<reference evidence="21" key="1">
    <citation type="submission" date="2023-01" db="EMBL/GenBank/DDBJ databases">
        <title>Genome assembly of the deep-sea coral Lophelia pertusa.</title>
        <authorList>
            <person name="Herrera S."/>
            <person name="Cordes E."/>
        </authorList>
    </citation>
    <scope>NUCLEOTIDE SEQUENCE</scope>
    <source>
        <strain evidence="21">USNM1676648</strain>
        <tissue evidence="21">Polyp</tissue>
    </source>
</reference>
<feature type="region of interest" description="Disordered" evidence="19">
    <location>
        <begin position="275"/>
        <end position="296"/>
    </location>
</feature>
<evidence type="ECO:0000313" key="21">
    <source>
        <dbReference type="EMBL" id="KAJ7392096.1"/>
    </source>
</evidence>
<dbReference type="SMART" id="SM00184">
    <property type="entry name" value="RING"/>
    <property type="match status" value="1"/>
</dbReference>
<feature type="domain" description="RING-type" evidence="20">
    <location>
        <begin position="140"/>
        <end position="186"/>
    </location>
</feature>
<dbReference type="InterPro" id="IPR036322">
    <property type="entry name" value="WD40_repeat_dom_sf"/>
</dbReference>
<keyword evidence="15" id="KW-0234">DNA repair</keyword>